<feature type="compositionally biased region" description="Basic and acidic residues" evidence="1">
    <location>
        <begin position="30"/>
        <end position="47"/>
    </location>
</feature>
<comment type="caution">
    <text evidence="2">The sequence shown here is derived from an EMBL/GenBank/DDBJ whole genome shotgun (WGS) entry which is preliminary data.</text>
</comment>
<evidence type="ECO:0000313" key="2">
    <source>
        <dbReference type="EMBL" id="KAJ1151013.1"/>
    </source>
</evidence>
<organism evidence="2 3">
    <name type="scientific">Pleurodeles waltl</name>
    <name type="common">Iberian ribbed newt</name>
    <dbReference type="NCBI Taxonomy" id="8319"/>
    <lineage>
        <taxon>Eukaryota</taxon>
        <taxon>Metazoa</taxon>
        <taxon>Chordata</taxon>
        <taxon>Craniata</taxon>
        <taxon>Vertebrata</taxon>
        <taxon>Euteleostomi</taxon>
        <taxon>Amphibia</taxon>
        <taxon>Batrachia</taxon>
        <taxon>Caudata</taxon>
        <taxon>Salamandroidea</taxon>
        <taxon>Salamandridae</taxon>
        <taxon>Pleurodelinae</taxon>
        <taxon>Pleurodeles</taxon>
    </lineage>
</organism>
<feature type="compositionally biased region" description="Basic residues" evidence="1">
    <location>
        <begin position="135"/>
        <end position="144"/>
    </location>
</feature>
<feature type="compositionally biased region" description="Low complexity" evidence="1">
    <location>
        <begin position="111"/>
        <end position="128"/>
    </location>
</feature>
<gene>
    <name evidence="2" type="ORF">NDU88_003800</name>
</gene>
<evidence type="ECO:0000256" key="1">
    <source>
        <dbReference type="SAM" id="MobiDB-lite"/>
    </source>
</evidence>
<reference evidence="2" key="1">
    <citation type="journal article" date="2022" name="bioRxiv">
        <title>Sequencing and chromosome-scale assembly of the giantPleurodeles waltlgenome.</title>
        <authorList>
            <person name="Brown T."/>
            <person name="Elewa A."/>
            <person name="Iarovenko S."/>
            <person name="Subramanian E."/>
            <person name="Araus A.J."/>
            <person name="Petzold A."/>
            <person name="Susuki M."/>
            <person name="Suzuki K.-i.T."/>
            <person name="Hayashi T."/>
            <person name="Toyoda A."/>
            <person name="Oliveira C."/>
            <person name="Osipova E."/>
            <person name="Leigh N.D."/>
            <person name="Simon A."/>
            <person name="Yun M.H."/>
        </authorList>
    </citation>
    <scope>NUCLEOTIDE SEQUENCE</scope>
    <source>
        <strain evidence="2">20211129_DDA</strain>
        <tissue evidence="2">Liver</tissue>
    </source>
</reference>
<keyword evidence="3" id="KW-1185">Reference proteome</keyword>
<proteinExistence type="predicted"/>
<dbReference type="Proteomes" id="UP001066276">
    <property type="component" value="Chromosome 5"/>
</dbReference>
<evidence type="ECO:0000313" key="3">
    <source>
        <dbReference type="Proteomes" id="UP001066276"/>
    </source>
</evidence>
<protein>
    <submittedName>
        <fullName evidence="2">Uncharacterized protein</fullName>
    </submittedName>
</protein>
<feature type="compositionally biased region" description="Polar residues" evidence="1">
    <location>
        <begin position="90"/>
        <end position="99"/>
    </location>
</feature>
<feature type="region of interest" description="Disordered" evidence="1">
    <location>
        <begin position="84"/>
        <end position="155"/>
    </location>
</feature>
<name>A0AAV7RG87_PLEWA</name>
<accession>A0AAV7RG87</accession>
<feature type="region of interest" description="Disordered" evidence="1">
    <location>
        <begin position="1"/>
        <end position="50"/>
    </location>
</feature>
<dbReference type="EMBL" id="JANPWB010000009">
    <property type="protein sequence ID" value="KAJ1151013.1"/>
    <property type="molecule type" value="Genomic_DNA"/>
</dbReference>
<sequence>MPAKGTKTALPALRGKQTKPGGVCSSGAPDKPKLQQEVKRGAPEKPLYRTGDWGHAMVHRMVSSLRYADGGYLTSKAARDKNQGDKIFSLSDQSSWTSNEESDSETEKISSELGSELSSPGSEQGQSECDSIVSVRKKQKKKNAHSGSACRPHTSMATEDLHWDYTTTPLDDSTGMHPSFETQSGVISLETIYRSIMEQREESKAESHRIQLACRKMQMSICRVAKTCSEFATHMGRLRLEFPSWKTMPHSRER</sequence>
<dbReference type="AlphaFoldDB" id="A0AAV7RG87"/>